<evidence type="ECO:0000313" key="9">
    <source>
        <dbReference type="Proteomes" id="UP000676409"/>
    </source>
</evidence>
<keyword evidence="2" id="KW-0479">Metal-binding</keyword>
<keyword evidence="1" id="KW-0540">Nuclease</keyword>
<dbReference type="RefSeq" id="WP_211940369.1">
    <property type="nucleotide sequence ID" value="NZ_CP073078.1"/>
</dbReference>
<dbReference type="InterPro" id="IPR008947">
    <property type="entry name" value="PLipase_C/P1_nuclease_dom_sf"/>
</dbReference>
<keyword evidence="5" id="KW-1015">Disulfide bond</keyword>
<dbReference type="GO" id="GO:0006308">
    <property type="term" value="P:DNA catabolic process"/>
    <property type="evidence" value="ECO:0007669"/>
    <property type="project" value="InterPro"/>
</dbReference>
<evidence type="ECO:0000256" key="5">
    <source>
        <dbReference type="ARBA" id="ARBA00023157"/>
    </source>
</evidence>
<dbReference type="Gene3D" id="1.10.575.10">
    <property type="entry name" value="P1 Nuclease"/>
    <property type="match status" value="1"/>
</dbReference>
<dbReference type="AlphaFoldDB" id="A0A975IWW3"/>
<dbReference type="PANTHER" id="PTHR33146">
    <property type="entry name" value="ENDONUCLEASE 4"/>
    <property type="match status" value="1"/>
</dbReference>
<evidence type="ECO:0000256" key="1">
    <source>
        <dbReference type="ARBA" id="ARBA00022722"/>
    </source>
</evidence>
<evidence type="ECO:0000256" key="6">
    <source>
        <dbReference type="ARBA" id="ARBA00023180"/>
    </source>
</evidence>
<dbReference type="CDD" id="cd11010">
    <property type="entry name" value="S1-P1_nuclease"/>
    <property type="match status" value="1"/>
</dbReference>
<evidence type="ECO:0000256" key="4">
    <source>
        <dbReference type="ARBA" id="ARBA00022801"/>
    </source>
</evidence>
<accession>A0A975IWW3</accession>
<dbReference type="Proteomes" id="UP000676409">
    <property type="component" value="Chromosome"/>
</dbReference>
<dbReference type="GO" id="GO:0016788">
    <property type="term" value="F:hydrolase activity, acting on ester bonds"/>
    <property type="evidence" value="ECO:0007669"/>
    <property type="project" value="InterPro"/>
</dbReference>
<dbReference type="Pfam" id="PF02265">
    <property type="entry name" value="S1-P1_nuclease"/>
    <property type="match status" value="1"/>
</dbReference>
<dbReference type="KEGG" id="caul:KCG34_10860"/>
<dbReference type="GO" id="GO:0046872">
    <property type="term" value="F:metal ion binding"/>
    <property type="evidence" value="ECO:0007669"/>
    <property type="project" value="UniProtKB-KW"/>
</dbReference>
<evidence type="ECO:0000256" key="7">
    <source>
        <dbReference type="SAM" id="SignalP"/>
    </source>
</evidence>
<evidence type="ECO:0000256" key="3">
    <source>
        <dbReference type="ARBA" id="ARBA00022759"/>
    </source>
</evidence>
<keyword evidence="9" id="KW-1185">Reference proteome</keyword>
<protein>
    <submittedName>
        <fullName evidence="8">S1/P1 nuclease</fullName>
    </submittedName>
</protein>
<evidence type="ECO:0000313" key="8">
    <source>
        <dbReference type="EMBL" id="QUD90318.1"/>
    </source>
</evidence>
<organism evidence="8 9">
    <name type="scientific">Phenylobacterium montanum</name>
    <dbReference type="NCBI Taxonomy" id="2823693"/>
    <lineage>
        <taxon>Bacteria</taxon>
        <taxon>Pseudomonadati</taxon>
        <taxon>Pseudomonadota</taxon>
        <taxon>Alphaproteobacteria</taxon>
        <taxon>Caulobacterales</taxon>
        <taxon>Caulobacteraceae</taxon>
        <taxon>Phenylobacterium</taxon>
    </lineage>
</organism>
<sequence length="289" mass="30946">MRVVSALFAACSLIATAGRAAAWGELGHRVTGLIAYRHLTPAARARVDAIMAADTDPLTPRDFAGRTNWADKYRSAHRETAAWHFADIEIDHPDLKAACYGFAPLAPGQLASQGPAQACVVAKIEQFTAELRSPSTSPNERLLALKFLIHFVGDLHQPLHAADHMDKGGNCIGLDPAPDGHAANLHAYWDTGAVGSLGGSAEAIAAELDDRTSPERVGTWSAGDPRAWAMETFKIAQRDAYALPTRPTCSDHGAKALTETYQAMAKRDVALQLEKAGVRMAALLNRALH</sequence>
<evidence type="ECO:0000256" key="2">
    <source>
        <dbReference type="ARBA" id="ARBA00022723"/>
    </source>
</evidence>
<reference evidence="8" key="1">
    <citation type="submission" date="2021-04" db="EMBL/GenBank/DDBJ databases">
        <title>The complete genome sequence of Caulobacter sp. S6.</title>
        <authorList>
            <person name="Tang Y."/>
            <person name="Ouyang W."/>
            <person name="Liu Q."/>
            <person name="Huang B."/>
            <person name="Guo Z."/>
            <person name="Lei P."/>
        </authorList>
    </citation>
    <scope>NUCLEOTIDE SEQUENCE</scope>
    <source>
        <strain evidence="8">S6</strain>
    </source>
</reference>
<proteinExistence type="predicted"/>
<keyword evidence="6" id="KW-0325">Glycoprotein</keyword>
<name>A0A975IWW3_9CAUL</name>
<dbReference type="EMBL" id="CP073078">
    <property type="protein sequence ID" value="QUD90318.1"/>
    <property type="molecule type" value="Genomic_DNA"/>
</dbReference>
<dbReference type="GO" id="GO:0003676">
    <property type="term" value="F:nucleic acid binding"/>
    <property type="evidence" value="ECO:0007669"/>
    <property type="project" value="InterPro"/>
</dbReference>
<gene>
    <name evidence="8" type="ORF">KCG34_10860</name>
</gene>
<keyword evidence="4" id="KW-0378">Hydrolase</keyword>
<dbReference type="GO" id="GO:0004519">
    <property type="term" value="F:endonuclease activity"/>
    <property type="evidence" value="ECO:0007669"/>
    <property type="project" value="UniProtKB-KW"/>
</dbReference>
<feature type="signal peptide" evidence="7">
    <location>
        <begin position="1"/>
        <end position="17"/>
    </location>
</feature>
<dbReference type="SUPFAM" id="SSF48537">
    <property type="entry name" value="Phospholipase C/P1 nuclease"/>
    <property type="match status" value="1"/>
</dbReference>
<keyword evidence="3" id="KW-0255">Endonuclease</keyword>
<dbReference type="InterPro" id="IPR003154">
    <property type="entry name" value="S1/P1nuclease"/>
</dbReference>
<keyword evidence="7" id="KW-0732">Signal</keyword>
<dbReference type="PANTHER" id="PTHR33146:SF26">
    <property type="entry name" value="ENDONUCLEASE 4"/>
    <property type="match status" value="1"/>
</dbReference>
<feature type="chain" id="PRO_5037777536" evidence="7">
    <location>
        <begin position="18"/>
        <end position="289"/>
    </location>
</feature>